<dbReference type="InterPro" id="IPR050456">
    <property type="entry name" value="DeoC/FbaB_aldolase"/>
</dbReference>
<evidence type="ECO:0000256" key="1">
    <source>
        <dbReference type="PIRSR" id="PIRSR038992-1"/>
    </source>
</evidence>
<evidence type="ECO:0000313" key="3">
    <source>
        <dbReference type="Proteomes" id="UP000062255"/>
    </source>
</evidence>
<dbReference type="PANTHER" id="PTHR47916">
    <property type="entry name" value="FRUCTOSE-BISPHOSPHATE ALDOLASE CLASS 1"/>
    <property type="match status" value="1"/>
</dbReference>
<proteinExistence type="predicted"/>
<dbReference type="Gene3D" id="3.20.20.70">
    <property type="entry name" value="Aldolase class I"/>
    <property type="match status" value="1"/>
</dbReference>
<dbReference type="InterPro" id="IPR041720">
    <property type="entry name" value="FbaB-like"/>
</dbReference>
<sequence>MTTTFTPAFDINRSGTTPALGRELRLRRLFGTDGRTVTVALDQAVPRGVAPRLATISSTFDSIAEGEPDAVTITKGLAGPLFGGRATPVPWILKASMFSVEFHPTYDATIGTVRDAIRLGADAVAVGISAGSSHQVAMFEMLTNVVEEAHNWGLPVVCHAYPSGEMWGDRKGSTESVLYASRAAAELGTDIVKTWYTGSTAEFAKVVEGTPAIVVAAGGAQAPSPLDVLKQAASVIEAGGHGMTAGRNIWQAPDPAKMVNALKAVIHGGDTPEAAAKLLD</sequence>
<dbReference type="PANTHER" id="PTHR47916:SF1">
    <property type="entry name" value="3-HYDROXY-5-PHOSPHONOOXYPENTANE-2,4-DIONE THIOLASE"/>
    <property type="match status" value="1"/>
</dbReference>
<dbReference type="PATRIC" id="fig|134601.6.peg.5555"/>
<dbReference type="Pfam" id="PF01791">
    <property type="entry name" value="DeoC"/>
    <property type="match status" value="1"/>
</dbReference>
<dbReference type="SUPFAM" id="SSF51569">
    <property type="entry name" value="Aldolase"/>
    <property type="match status" value="1"/>
</dbReference>
<dbReference type="InterPro" id="IPR002915">
    <property type="entry name" value="DeoC/FbaB/LacD_aldolase"/>
</dbReference>
<dbReference type="AlphaFoldDB" id="A0A0K0XBW8"/>
<dbReference type="InterPro" id="IPR013785">
    <property type="entry name" value="Aldolase_TIM"/>
</dbReference>
<dbReference type="EMBL" id="CP012150">
    <property type="protein sequence ID" value="AKS34914.1"/>
    <property type="molecule type" value="Genomic_DNA"/>
</dbReference>
<dbReference type="OrthoDB" id="9771504at2"/>
<feature type="active site" description="Proton donor" evidence="1">
    <location>
        <position position="161"/>
    </location>
</feature>
<accession>A0A0K0XBW8</accession>
<dbReference type="STRING" id="134601.AFA91_26890"/>
<dbReference type="KEGG" id="mgo:AFA91_26890"/>
<dbReference type="SMART" id="SM01133">
    <property type="entry name" value="DeoC"/>
    <property type="match status" value="1"/>
</dbReference>
<protein>
    <submittedName>
        <fullName evidence="2">Fructose-bisphosphate aldolase</fullName>
    </submittedName>
</protein>
<dbReference type="Proteomes" id="UP000062255">
    <property type="component" value="Chromosome"/>
</dbReference>
<dbReference type="PIRSF" id="PIRSF038992">
    <property type="entry name" value="Aldolase_Ia"/>
    <property type="match status" value="1"/>
</dbReference>
<reference evidence="2 3" key="1">
    <citation type="submission" date="2015-07" db="EMBL/GenBank/DDBJ databases">
        <title>Complete genome sequence of Mycobacterium goodii X7B, a facultative thermophilic biodesulfurizing bacterium.</title>
        <authorList>
            <person name="Yu B."/>
            <person name="Li F."/>
            <person name="Xu P."/>
        </authorList>
    </citation>
    <scope>NUCLEOTIDE SEQUENCE [LARGE SCALE GENOMIC DNA]</scope>
    <source>
        <strain evidence="2 3">X7B</strain>
    </source>
</reference>
<gene>
    <name evidence="2" type="ORF">AFA91_26890</name>
</gene>
<dbReference type="GO" id="GO:0004332">
    <property type="term" value="F:fructose-bisphosphate aldolase activity"/>
    <property type="evidence" value="ECO:0007669"/>
    <property type="project" value="InterPro"/>
</dbReference>
<dbReference type="RefSeq" id="WP_049747372.1">
    <property type="nucleotide sequence ID" value="NZ_CP012150.1"/>
</dbReference>
<organism evidence="2 3">
    <name type="scientific">Mycolicibacterium goodii</name>
    <name type="common">Mycobacterium goodii</name>
    <dbReference type="NCBI Taxonomy" id="134601"/>
    <lineage>
        <taxon>Bacteria</taxon>
        <taxon>Bacillati</taxon>
        <taxon>Actinomycetota</taxon>
        <taxon>Actinomycetes</taxon>
        <taxon>Mycobacteriales</taxon>
        <taxon>Mycobacteriaceae</taxon>
        <taxon>Mycolicibacterium</taxon>
    </lineage>
</organism>
<feature type="active site" description="Schiff-base intermediate with dihydroxyacetone-P" evidence="1">
    <location>
        <position position="193"/>
    </location>
</feature>
<name>A0A0K0XBW8_MYCGD</name>
<evidence type="ECO:0000313" key="2">
    <source>
        <dbReference type="EMBL" id="AKS34914.1"/>
    </source>
</evidence>